<dbReference type="EMBL" id="JAABOA010000075">
    <property type="protein sequence ID" value="KAF9586087.1"/>
    <property type="molecule type" value="Genomic_DNA"/>
</dbReference>
<name>A0A9P6G244_9FUNG</name>
<dbReference type="OrthoDB" id="6220758at2759"/>
<evidence type="ECO:0000313" key="2">
    <source>
        <dbReference type="EMBL" id="KAF9586087.1"/>
    </source>
</evidence>
<protein>
    <submittedName>
        <fullName evidence="2">Uncharacterized protein</fullName>
    </submittedName>
</protein>
<sequence length="252" mass="27852">MHRAVAASTLRSARRVSHGVSMLPRVATTSGHYSAMLHTTTQQAEDEKRGFLSRLNPFARSKTETTPAQTSASTATSAATSQEDLNVEIEEEEEEVIPSWKAERQSLSVEELESAVRSAAAPFLDTAPEIRLNKILLNNPKAKFEVKKNKKKNDYTNSGKNRAVLKACAISTGQEVPSKELVSIHNLQDLVTVLQRLDAELTAASPNPNGHVVAEWFQKNKDSLPSNVVFIPYQKSKGIKVEDRKSTNKRFL</sequence>
<proteinExistence type="predicted"/>
<evidence type="ECO:0000313" key="3">
    <source>
        <dbReference type="Proteomes" id="UP000780801"/>
    </source>
</evidence>
<feature type="compositionally biased region" description="Low complexity" evidence="1">
    <location>
        <begin position="64"/>
        <end position="83"/>
    </location>
</feature>
<feature type="region of interest" description="Disordered" evidence="1">
    <location>
        <begin position="58"/>
        <end position="83"/>
    </location>
</feature>
<dbReference type="Proteomes" id="UP000780801">
    <property type="component" value="Unassembled WGS sequence"/>
</dbReference>
<dbReference type="AlphaFoldDB" id="A0A9P6G244"/>
<reference evidence="2" key="1">
    <citation type="journal article" date="2020" name="Fungal Divers.">
        <title>Resolving the Mortierellaceae phylogeny through synthesis of multi-gene phylogenetics and phylogenomics.</title>
        <authorList>
            <person name="Vandepol N."/>
            <person name="Liber J."/>
            <person name="Desiro A."/>
            <person name="Na H."/>
            <person name="Kennedy M."/>
            <person name="Barry K."/>
            <person name="Grigoriev I.V."/>
            <person name="Miller A.N."/>
            <person name="O'Donnell K."/>
            <person name="Stajich J.E."/>
            <person name="Bonito G."/>
        </authorList>
    </citation>
    <scope>NUCLEOTIDE SEQUENCE</scope>
    <source>
        <strain evidence="2">KOD1015</strain>
    </source>
</reference>
<evidence type="ECO:0000256" key="1">
    <source>
        <dbReference type="SAM" id="MobiDB-lite"/>
    </source>
</evidence>
<comment type="caution">
    <text evidence="2">The sequence shown here is derived from an EMBL/GenBank/DDBJ whole genome shotgun (WGS) entry which is preliminary data.</text>
</comment>
<accession>A0A9P6G244</accession>
<organism evidence="2 3">
    <name type="scientific">Lunasporangiospora selenospora</name>
    <dbReference type="NCBI Taxonomy" id="979761"/>
    <lineage>
        <taxon>Eukaryota</taxon>
        <taxon>Fungi</taxon>
        <taxon>Fungi incertae sedis</taxon>
        <taxon>Mucoromycota</taxon>
        <taxon>Mortierellomycotina</taxon>
        <taxon>Mortierellomycetes</taxon>
        <taxon>Mortierellales</taxon>
        <taxon>Mortierellaceae</taxon>
        <taxon>Lunasporangiospora</taxon>
    </lineage>
</organism>
<keyword evidence="3" id="KW-1185">Reference proteome</keyword>
<gene>
    <name evidence="2" type="ORF">BGW38_009840</name>
</gene>